<reference evidence="14 15" key="1">
    <citation type="submission" date="2018-08" db="EMBL/GenBank/DDBJ databases">
        <title>The metabolism and importance of syntrophic acetate oxidation coupled to methane or sulfide production in haloalkaline environments.</title>
        <authorList>
            <person name="Timmers P.H.A."/>
            <person name="Vavourakis C.D."/>
            <person name="Sorokin D.Y."/>
            <person name="Sinninghe Damste J.S."/>
            <person name="Muyzer G."/>
            <person name="Stams A.J.M."/>
            <person name="Plugge C.M."/>
        </authorList>
    </citation>
    <scope>NUCLEOTIDE SEQUENCE [LARGE SCALE GENOMIC DNA]</scope>
    <source>
        <strain evidence="14">MSAO_Bac1</strain>
    </source>
</reference>
<evidence type="ECO:0000256" key="6">
    <source>
        <dbReference type="ARBA" id="ARBA00023239"/>
    </source>
</evidence>
<evidence type="ECO:0000256" key="1">
    <source>
        <dbReference type="ARBA" id="ARBA00002356"/>
    </source>
</evidence>
<dbReference type="NCBIfam" id="TIGR01740">
    <property type="entry name" value="pyrF"/>
    <property type="match status" value="1"/>
</dbReference>
<evidence type="ECO:0000259" key="13">
    <source>
        <dbReference type="SMART" id="SM00934"/>
    </source>
</evidence>
<organism evidence="14 15">
    <name type="scientific">Candidatus Syntrophonatronum acetioxidans</name>
    <dbReference type="NCBI Taxonomy" id="1795816"/>
    <lineage>
        <taxon>Bacteria</taxon>
        <taxon>Bacillati</taxon>
        <taxon>Bacillota</taxon>
        <taxon>Clostridia</taxon>
        <taxon>Eubacteriales</taxon>
        <taxon>Syntrophomonadaceae</taxon>
        <taxon>Candidatus Syntrophonatronum</taxon>
    </lineage>
</organism>
<evidence type="ECO:0000256" key="7">
    <source>
        <dbReference type="ARBA" id="ARBA00049157"/>
    </source>
</evidence>
<dbReference type="UniPathway" id="UPA00070">
    <property type="reaction ID" value="UER00120"/>
</dbReference>
<dbReference type="GO" id="GO:0044205">
    <property type="term" value="P:'de novo' UMP biosynthetic process"/>
    <property type="evidence" value="ECO:0007669"/>
    <property type="project" value="UniProtKB-UniRule"/>
</dbReference>
<feature type="binding site" evidence="9 11">
    <location>
        <position position="212"/>
    </location>
    <ligand>
        <name>substrate</name>
    </ligand>
</feature>
<comment type="caution">
    <text evidence="14">The sequence shown here is derived from an EMBL/GenBank/DDBJ whole genome shotgun (WGS) entry which is preliminary data.</text>
</comment>
<evidence type="ECO:0000256" key="10">
    <source>
        <dbReference type="PIRSR" id="PIRSR614732-1"/>
    </source>
</evidence>
<feature type="active site" description="For OMPdecase activity" evidence="10">
    <location>
        <position position="61"/>
    </location>
</feature>
<dbReference type="InterPro" id="IPR018089">
    <property type="entry name" value="OMPdecase_AS"/>
</dbReference>
<evidence type="ECO:0000256" key="5">
    <source>
        <dbReference type="ARBA" id="ARBA00022975"/>
    </source>
</evidence>
<dbReference type="SUPFAM" id="SSF51366">
    <property type="entry name" value="Ribulose-phoshate binding barrel"/>
    <property type="match status" value="1"/>
</dbReference>
<dbReference type="GO" id="GO:0005829">
    <property type="term" value="C:cytosol"/>
    <property type="evidence" value="ECO:0007669"/>
    <property type="project" value="TreeGrafter"/>
</dbReference>
<dbReference type="PROSITE" id="PS00156">
    <property type="entry name" value="OMPDECASE"/>
    <property type="match status" value="1"/>
</dbReference>
<evidence type="ECO:0000256" key="12">
    <source>
        <dbReference type="RuleBase" id="RU000512"/>
    </source>
</evidence>
<dbReference type="Gene3D" id="3.20.20.70">
    <property type="entry name" value="Aldolase class I"/>
    <property type="match status" value="1"/>
</dbReference>
<dbReference type="GO" id="GO:0006207">
    <property type="term" value="P:'de novo' pyrimidine nucleobase biosynthetic process"/>
    <property type="evidence" value="ECO:0007669"/>
    <property type="project" value="InterPro"/>
</dbReference>
<dbReference type="PANTHER" id="PTHR32119">
    <property type="entry name" value="OROTIDINE 5'-PHOSPHATE DECARBOXYLASE"/>
    <property type="match status" value="1"/>
</dbReference>
<evidence type="ECO:0000256" key="3">
    <source>
        <dbReference type="ARBA" id="ARBA00011738"/>
    </source>
</evidence>
<dbReference type="InterPro" id="IPR014732">
    <property type="entry name" value="OMPdecase"/>
</dbReference>
<dbReference type="SMART" id="SM00934">
    <property type="entry name" value="OMPdecase"/>
    <property type="match status" value="1"/>
</dbReference>
<feature type="binding site" evidence="9 11">
    <location>
        <position position="183"/>
    </location>
    <ligand>
        <name>substrate</name>
    </ligand>
</feature>
<dbReference type="EC" id="4.1.1.23" evidence="9"/>
<dbReference type="FunFam" id="3.20.20.70:FF:000015">
    <property type="entry name" value="Orotidine 5'-phosphate decarboxylase"/>
    <property type="match status" value="1"/>
</dbReference>
<proteinExistence type="inferred from homology"/>
<name>A0A424YID8_9FIRM</name>
<dbReference type="NCBIfam" id="NF001273">
    <property type="entry name" value="PRK00230.1"/>
    <property type="match status" value="1"/>
</dbReference>
<dbReference type="Proteomes" id="UP000285138">
    <property type="component" value="Unassembled WGS sequence"/>
</dbReference>
<comment type="pathway">
    <text evidence="2 9 12">Pyrimidine metabolism; UMP biosynthesis via de novo pathway; UMP from orotate: step 2/2.</text>
</comment>
<feature type="domain" description="Orotidine 5'-phosphate decarboxylase" evidence="13">
    <location>
        <begin position="1"/>
        <end position="228"/>
    </location>
</feature>
<feature type="binding site" evidence="9 11">
    <location>
        <position position="192"/>
    </location>
    <ligand>
        <name>substrate</name>
    </ligand>
</feature>
<evidence type="ECO:0000256" key="2">
    <source>
        <dbReference type="ARBA" id="ARBA00004861"/>
    </source>
</evidence>
<dbReference type="AlphaFoldDB" id="A0A424YID8"/>
<dbReference type="Pfam" id="PF00215">
    <property type="entry name" value="OMPdecase"/>
    <property type="match status" value="1"/>
</dbReference>
<dbReference type="EMBL" id="QZAA01000035">
    <property type="protein sequence ID" value="RQD78153.1"/>
    <property type="molecule type" value="Genomic_DNA"/>
</dbReference>
<feature type="binding site" evidence="9 11">
    <location>
        <position position="213"/>
    </location>
    <ligand>
        <name>substrate</name>
    </ligand>
</feature>
<comment type="similarity">
    <text evidence="8 9">Belongs to the OMP decarboxylase family. Type 1 subfamily.</text>
</comment>
<evidence type="ECO:0000256" key="8">
    <source>
        <dbReference type="ARBA" id="ARBA00061012"/>
    </source>
</evidence>
<accession>A0A424YID8</accession>
<dbReference type="InterPro" id="IPR013785">
    <property type="entry name" value="Aldolase_TIM"/>
</dbReference>
<comment type="function">
    <text evidence="1 9">Catalyzes the decarboxylation of orotidine 5'-monophosphate (OMP) to uridine 5'-monophosphate (UMP).</text>
</comment>
<keyword evidence="4 9" id="KW-0210">Decarboxylase</keyword>
<dbReference type="InterPro" id="IPR011060">
    <property type="entry name" value="RibuloseP-bd_barrel"/>
</dbReference>
<dbReference type="InterPro" id="IPR001754">
    <property type="entry name" value="OMPdeCOase_dom"/>
</dbReference>
<dbReference type="GO" id="GO:0004590">
    <property type="term" value="F:orotidine-5'-phosphate decarboxylase activity"/>
    <property type="evidence" value="ECO:0007669"/>
    <property type="project" value="UniProtKB-UniRule"/>
</dbReference>
<feature type="binding site" evidence="9 11">
    <location>
        <position position="29"/>
    </location>
    <ligand>
        <name>substrate</name>
    </ligand>
</feature>
<feature type="binding site" evidence="9">
    <location>
        <begin position="56"/>
        <end position="65"/>
    </location>
    <ligand>
        <name>substrate</name>
    </ligand>
</feature>
<comment type="subunit">
    <text evidence="3 9">Homodimer.</text>
</comment>
<evidence type="ECO:0000313" key="15">
    <source>
        <dbReference type="Proteomes" id="UP000285138"/>
    </source>
</evidence>
<dbReference type="HAMAP" id="MF_01200_B">
    <property type="entry name" value="OMPdecase_type1_B"/>
    <property type="match status" value="1"/>
</dbReference>
<dbReference type="PANTHER" id="PTHR32119:SF2">
    <property type="entry name" value="OROTIDINE 5'-PHOSPHATE DECARBOXYLASE"/>
    <property type="match status" value="1"/>
</dbReference>
<sequence length="233" mass="25228">MIIIALDVDSREKALELVENLKGPVSYFKIGMQLFNSQGPDIISAVKEQGVKVFLDLKFHDIPNTVAAAAAVAVNQGVDMFNVHASGGKNMLVKTVESVREKAEELGLKERPKVLGVTLLTSLNQEVIEKELGIKKPLEKQVGDLASLGQEAGLDGVVASPREIKIIRDVCGPQFLIVTPGVRPSWASQDDQERIFTPGQAARAGSNYLVIGRPVTAAPDPREALNRIIEEIE</sequence>
<feature type="binding site" evidence="9 11">
    <location>
        <position position="7"/>
    </location>
    <ligand>
        <name>substrate</name>
    </ligand>
</feature>
<evidence type="ECO:0000256" key="4">
    <source>
        <dbReference type="ARBA" id="ARBA00022793"/>
    </source>
</evidence>
<evidence type="ECO:0000313" key="14">
    <source>
        <dbReference type="EMBL" id="RQD78153.1"/>
    </source>
</evidence>
<feature type="active site" description="Proton donor" evidence="9">
    <location>
        <position position="58"/>
    </location>
</feature>
<comment type="catalytic activity">
    <reaction evidence="7 9 12">
        <text>orotidine 5'-phosphate + H(+) = UMP + CO2</text>
        <dbReference type="Rhea" id="RHEA:11596"/>
        <dbReference type="ChEBI" id="CHEBI:15378"/>
        <dbReference type="ChEBI" id="CHEBI:16526"/>
        <dbReference type="ChEBI" id="CHEBI:57538"/>
        <dbReference type="ChEBI" id="CHEBI:57865"/>
        <dbReference type="EC" id="4.1.1.23"/>
    </reaction>
</comment>
<dbReference type="InterPro" id="IPR047596">
    <property type="entry name" value="OMPdecase_bac"/>
</dbReference>
<feature type="active site" description="For OMPdecase activity" evidence="10">
    <location>
        <position position="56"/>
    </location>
</feature>
<evidence type="ECO:0000256" key="9">
    <source>
        <dbReference type="HAMAP-Rule" id="MF_01200"/>
    </source>
</evidence>
<gene>
    <name evidence="9" type="primary">pyrF</name>
    <name evidence="14" type="ORF">D5R97_00875</name>
</gene>
<dbReference type="CDD" id="cd04725">
    <property type="entry name" value="OMP_decarboxylase_like"/>
    <property type="match status" value="1"/>
</dbReference>
<keyword evidence="6 9" id="KW-0456">Lyase</keyword>
<feature type="binding site" evidence="9 11">
    <location>
        <position position="121"/>
    </location>
    <ligand>
        <name>substrate</name>
    </ligand>
</feature>
<evidence type="ECO:0000256" key="11">
    <source>
        <dbReference type="PIRSR" id="PIRSR614732-2"/>
    </source>
</evidence>
<feature type="active site" description="For OMPdecase activity" evidence="10">
    <location>
        <position position="58"/>
    </location>
</feature>
<keyword evidence="5 9" id="KW-0665">Pyrimidine biosynthesis</keyword>
<protein>
    <recommendedName>
        <fullName evidence="9">Orotidine 5'-phosphate decarboxylase</fullName>
        <ecNumber evidence="9">4.1.1.23</ecNumber>
    </recommendedName>
    <alternativeName>
        <fullName evidence="9">OMP decarboxylase</fullName>
        <shortName evidence="9">OMPDCase</shortName>
        <shortName evidence="9">OMPdecase</shortName>
    </alternativeName>
</protein>